<dbReference type="GO" id="GO:0008658">
    <property type="term" value="F:penicillin binding"/>
    <property type="evidence" value="ECO:0007669"/>
    <property type="project" value="InterPro"/>
</dbReference>
<dbReference type="InterPro" id="IPR001460">
    <property type="entry name" value="PCN-bd_Tpept"/>
</dbReference>
<dbReference type="RefSeq" id="WP_045219469.1">
    <property type="nucleotide sequence ID" value="NG_049730.1"/>
</dbReference>
<dbReference type="GO" id="GO:0046677">
    <property type="term" value="P:response to antibiotic"/>
    <property type="evidence" value="ECO:0007669"/>
    <property type="project" value="UniProtKB-UniRule"/>
</dbReference>
<keyword evidence="3 8" id="KW-0732">Signal</keyword>
<feature type="domain" description="Penicillin-binding protein transpeptidase" evidence="9">
    <location>
        <begin position="66"/>
        <end position="263"/>
    </location>
</feature>
<comment type="catalytic activity">
    <reaction evidence="7">
        <text>a beta-lactam + H2O = a substituted beta-amino acid</text>
        <dbReference type="Rhea" id="RHEA:20401"/>
        <dbReference type="ChEBI" id="CHEBI:15377"/>
        <dbReference type="ChEBI" id="CHEBI:35627"/>
        <dbReference type="ChEBI" id="CHEBI:140347"/>
        <dbReference type="EC" id="3.5.2.6"/>
    </reaction>
</comment>
<keyword evidence="5 7" id="KW-0046">Antibiotic resistance</keyword>
<dbReference type="InterPro" id="IPR012338">
    <property type="entry name" value="Beta-lactam/transpept-like"/>
</dbReference>
<keyword evidence="4 7" id="KW-0378">Hydrolase</keyword>
<reference evidence="10" key="1">
    <citation type="submission" date="2015-02" db="EMBL/GenBank/DDBJ databases">
        <title>Genome sequence of a carbapenem-resistant strain of Ralstonia mannitolilytica.</title>
        <authorList>
            <person name="Suzuki M."/>
        </authorList>
    </citation>
    <scope>NUCLEOTIDE SEQUENCE</scope>
    <source>
        <strain evidence="10">MRY14-0246</strain>
    </source>
</reference>
<evidence type="ECO:0000256" key="1">
    <source>
        <dbReference type="ARBA" id="ARBA00007898"/>
    </source>
</evidence>
<dbReference type="GeneID" id="34793718"/>
<evidence type="ECO:0000259" key="9">
    <source>
        <dbReference type="Pfam" id="PF00905"/>
    </source>
</evidence>
<dbReference type="AlphaFoldDB" id="A0A0D5ZYH1"/>
<dbReference type="Pfam" id="PF00905">
    <property type="entry name" value="Transpeptidase"/>
    <property type="match status" value="1"/>
</dbReference>
<dbReference type="KEGG" id="rmn:TK49_20190"/>
<evidence type="ECO:0000256" key="2">
    <source>
        <dbReference type="ARBA" id="ARBA00012865"/>
    </source>
</evidence>
<evidence type="ECO:0000313" key="12">
    <source>
        <dbReference type="Proteomes" id="UP000255008"/>
    </source>
</evidence>
<name>A0A0D5ZYH1_9RALS</name>
<dbReference type="SUPFAM" id="SSF56601">
    <property type="entry name" value="beta-lactamase/transpeptidase-like"/>
    <property type="match status" value="1"/>
</dbReference>
<dbReference type="PROSITE" id="PS00337">
    <property type="entry name" value="BETA_LACTAMASE_D"/>
    <property type="match status" value="1"/>
</dbReference>
<dbReference type="Gene3D" id="3.40.710.10">
    <property type="entry name" value="DD-peptidase/beta-lactamase superfamily"/>
    <property type="match status" value="1"/>
</dbReference>
<dbReference type="NCBIfam" id="NF000395">
    <property type="entry name" value="blaOXA-60_like"/>
    <property type="match status" value="1"/>
</dbReference>
<gene>
    <name evidence="10" type="primary">blaOXA-444</name>
    <name evidence="11" type="synonym">bla_1</name>
    <name evidence="11" type="ORF">NCTC10894_03283</name>
</gene>
<feature type="signal peptide" evidence="8">
    <location>
        <begin position="1"/>
        <end position="27"/>
    </location>
</feature>
<evidence type="ECO:0000256" key="6">
    <source>
        <dbReference type="PIRSR" id="PIRSR602137-50"/>
    </source>
</evidence>
<evidence type="ECO:0000256" key="4">
    <source>
        <dbReference type="ARBA" id="ARBA00022801"/>
    </source>
</evidence>
<dbReference type="EC" id="3.5.2.6" evidence="2 7"/>
<feature type="chain" id="PRO_5014223045" description="Beta-lactamase" evidence="8">
    <location>
        <begin position="28"/>
        <end position="271"/>
    </location>
</feature>
<dbReference type="OrthoDB" id="9762883at2"/>
<dbReference type="PATRIC" id="fig|105219.8.peg.4142"/>
<evidence type="ECO:0000313" key="11">
    <source>
        <dbReference type="EMBL" id="SUE35270.1"/>
    </source>
</evidence>
<dbReference type="HOGENOM" id="CLU_035412_3_2_4"/>
<comment type="similarity">
    <text evidence="1 7">Belongs to the class-D beta-lactamase family.</text>
</comment>
<evidence type="ECO:0000256" key="5">
    <source>
        <dbReference type="ARBA" id="ARBA00023251"/>
    </source>
</evidence>
<dbReference type="CARD" id="ARO:3003600">
    <property type="molecule name" value="OXA-444"/>
    <property type="mechanism identifier" value="ARO:0001004"/>
    <property type="mechanism name" value="antibiotic inactivation"/>
</dbReference>
<accession>A0A0D5ZYH1</accession>
<dbReference type="NCBIfam" id="NF012161">
    <property type="entry name" value="bla_class_D_main"/>
    <property type="match status" value="1"/>
</dbReference>
<evidence type="ECO:0000256" key="8">
    <source>
        <dbReference type="SAM" id="SignalP"/>
    </source>
</evidence>
<evidence type="ECO:0000313" key="10">
    <source>
        <dbReference type="EMBL" id="BAQ55594.1"/>
    </source>
</evidence>
<dbReference type="InterPro" id="IPR002137">
    <property type="entry name" value="Beta-lactam_class-D_AS"/>
</dbReference>
<sequence length="271" mass="30588">MFSRWSKPLVLAATVCAMAMSAATAHAELIVRNDLKRVFDEAGVSGTFVLMDISADRTYVVDPARAARRIHPASTFKIPNSLIAFDTGAVRDDHEVLPYGGKPQPYKQWEHDMALPEAIRLSAVPIYQEVARRVGLERMQAYVDAFDYGNRQLGSVIDQFWLRGPLEISALEEARFTSRMALKQLPVKPRTWDMVHRMLLIEQQGDAALYAKTGVATEYQPEIGWWVGWVERAGRVYAFALNIDMPREGDMAKRIPLGKQLMQALDVWPVL</sequence>
<dbReference type="Proteomes" id="UP000255008">
    <property type="component" value="Unassembled WGS sequence"/>
</dbReference>
<proteinExistence type="inferred from homology"/>
<protein>
    <recommendedName>
        <fullName evidence="2 7">Beta-lactamase</fullName>
        <ecNumber evidence="2 7">3.5.2.6</ecNumber>
    </recommendedName>
</protein>
<dbReference type="GO" id="GO:0008800">
    <property type="term" value="F:beta-lactamase activity"/>
    <property type="evidence" value="ECO:0007669"/>
    <property type="project" value="UniProtKB-UniRule"/>
</dbReference>
<reference evidence="11 12" key="2">
    <citation type="submission" date="2018-06" db="EMBL/GenBank/DDBJ databases">
        <authorList>
            <consortium name="Pathogen Informatics"/>
            <person name="Doyle S."/>
        </authorList>
    </citation>
    <scope>NUCLEOTIDE SEQUENCE [LARGE SCALE GENOMIC DNA]</scope>
    <source>
        <strain evidence="11 12">NCTC10894</strain>
    </source>
</reference>
<feature type="active site" description="Acyl-ester intermediate" evidence="6">
    <location>
        <position position="74"/>
    </location>
</feature>
<dbReference type="EMBL" id="LC030179">
    <property type="protein sequence ID" value="BAQ55594.1"/>
    <property type="molecule type" value="Genomic_DNA"/>
</dbReference>
<dbReference type="KEGG" id="ag:BAQ55594"/>
<organism evidence="10">
    <name type="scientific">Ralstonia mannitolilytica</name>
    <dbReference type="NCBI Taxonomy" id="105219"/>
    <lineage>
        <taxon>Bacteria</taxon>
        <taxon>Pseudomonadati</taxon>
        <taxon>Pseudomonadota</taxon>
        <taxon>Betaproteobacteria</taxon>
        <taxon>Burkholderiales</taxon>
        <taxon>Burkholderiaceae</taxon>
        <taxon>Ralstonia</taxon>
    </lineage>
</organism>
<feature type="modified residue" description="N6-carboxylysine" evidence="6">
    <location>
        <position position="77"/>
    </location>
</feature>
<evidence type="ECO:0000256" key="7">
    <source>
        <dbReference type="RuleBase" id="RU361140"/>
    </source>
</evidence>
<evidence type="ECO:0000256" key="3">
    <source>
        <dbReference type="ARBA" id="ARBA00022729"/>
    </source>
</evidence>
<dbReference type="GO" id="GO:0017001">
    <property type="term" value="P:antibiotic catabolic process"/>
    <property type="evidence" value="ECO:0007669"/>
    <property type="project" value="InterPro"/>
</dbReference>
<dbReference type="EMBL" id="UGVE01000002">
    <property type="protein sequence ID" value="SUE35270.1"/>
    <property type="molecule type" value="Genomic_DNA"/>
</dbReference>